<dbReference type="InterPro" id="IPR036390">
    <property type="entry name" value="WH_DNA-bd_sf"/>
</dbReference>
<dbReference type="PROSITE" id="PS50995">
    <property type="entry name" value="HTH_MARR_2"/>
    <property type="match status" value="1"/>
</dbReference>
<keyword evidence="2" id="KW-0238">DNA-binding</keyword>
<dbReference type="PROSITE" id="PS01117">
    <property type="entry name" value="HTH_MARR_1"/>
    <property type="match status" value="1"/>
</dbReference>
<dbReference type="AlphaFoldDB" id="A0A1E7Z733"/>
<organism evidence="5 6">
    <name type="scientific">Alteromonas confluentis</name>
    <dbReference type="NCBI Taxonomy" id="1656094"/>
    <lineage>
        <taxon>Bacteria</taxon>
        <taxon>Pseudomonadati</taxon>
        <taxon>Pseudomonadota</taxon>
        <taxon>Gammaproteobacteria</taxon>
        <taxon>Alteromonadales</taxon>
        <taxon>Alteromonadaceae</taxon>
        <taxon>Alteromonas/Salinimonas group</taxon>
        <taxon>Alteromonas</taxon>
    </lineage>
</organism>
<comment type="caution">
    <text evidence="5">The sequence shown here is derived from an EMBL/GenBank/DDBJ whole genome shotgun (WGS) entry which is preliminary data.</text>
</comment>
<keyword evidence="6" id="KW-1185">Reference proteome</keyword>
<keyword evidence="3" id="KW-0804">Transcription</keyword>
<evidence type="ECO:0000259" key="4">
    <source>
        <dbReference type="PROSITE" id="PS50995"/>
    </source>
</evidence>
<dbReference type="InterPro" id="IPR023187">
    <property type="entry name" value="Tscrpt_reg_MarR-type_CS"/>
</dbReference>
<dbReference type="GO" id="GO:0003700">
    <property type="term" value="F:DNA-binding transcription factor activity"/>
    <property type="evidence" value="ECO:0007669"/>
    <property type="project" value="InterPro"/>
</dbReference>
<dbReference type="SMART" id="SM00347">
    <property type="entry name" value="HTH_MARR"/>
    <property type="match status" value="1"/>
</dbReference>
<dbReference type="Pfam" id="PF12802">
    <property type="entry name" value="MarR_2"/>
    <property type="match status" value="1"/>
</dbReference>
<dbReference type="PANTHER" id="PTHR33164">
    <property type="entry name" value="TRANSCRIPTIONAL REGULATOR, MARR FAMILY"/>
    <property type="match status" value="1"/>
</dbReference>
<dbReference type="GO" id="GO:0003677">
    <property type="term" value="F:DNA binding"/>
    <property type="evidence" value="ECO:0007669"/>
    <property type="project" value="UniProtKB-KW"/>
</dbReference>
<dbReference type="InterPro" id="IPR000835">
    <property type="entry name" value="HTH_MarR-typ"/>
</dbReference>
<evidence type="ECO:0000256" key="2">
    <source>
        <dbReference type="ARBA" id="ARBA00023125"/>
    </source>
</evidence>
<reference evidence="5 6" key="1">
    <citation type="submission" date="2016-08" db="EMBL/GenBank/DDBJ databases">
        <authorList>
            <person name="Seilhamer J.J."/>
        </authorList>
    </citation>
    <scope>NUCLEOTIDE SEQUENCE [LARGE SCALE GENOMIC DNA]</scope>
    <source>
        <strain evidence="5 6">KCTC 42603</strain>
    </source>
</reference>
<dbReference type="GO" id="GO:0006950">
    <property type="term" value="P:response to stress"/>
    <property type="evidence" value="ECO:0007669"/>
    <property type="project" value="TreeGrafter"/>
</dbReference>
<gene>
    <name evidence="5" type="ORF">BFC18_18105</name>
</gene>
<dbReference type="InterPro" id="IPR036388">
    <property type="entry name" value="WH-like_DNA-bd_sf"/>
</dbReference>
<evidence type="ECO:0000256" key="1">
    <source>
        <dbReference type="ARBA" id="ARBA00023015"/>
    </source>
</evidence>
<dbReference type="PRINTS" id="PR00598">
    <property type="entry name" value="HTHMARR"/>
</dbReference>
<evidence type="ECO:0000256" key="3">
    <source>
        <dbReference type="ARBA" id="ARBA00023163"/>
    </source>
</evidence>
<evidence type="ECO:0000313" key="5">
    <source>
        <dbReference type="EMBL" id="OFC69336.1"/>
    </source>
</evidence>
<feature type="domain" description="HTH marR-type" evidence="4">
    <location>
        <begin position="1"/>
        <end position="145"/>
    </location>
</feature>
<dbReference type="PANTHER" id="PTHR33164:SF57">
    <property type="entry name" value="MARR-FAMILY TRANSCRIPTIONAL REGULATOR"/>
    <property type="match status" value="1"/>
</dbReference>
<proteinExistence type="predicted"/>
<dbReference type="SUPFAM" id="SSF46785">
    <property type="entry name" value="Winged helix' DNA-binding domain"/>
    <property type="match status" value="1"/>
</dbReference>
<keyword evidence="1" id="KW-0805">Transcription regulation</keyword>
<evidence type="ECO:0000313" key="6">
    <source>
        <dbReference type="Proteomes" id="UP000175691"/>
    </source>
</evidence>
<dbReference type="Proteomes" id="UP000175691">
    <property type="component" value="Unassembled WGS sequence"/>
</dbReference>
<name>A0A1E7Z733_9ALTE</name>
<dbReference type="STRING" id="1656094.BFC18_18105"/>
<dbReference type="InterPro" id="IPR039422">
    <property type="entry name" value="MarR/SlyA-like"/>
</dbReference>
<dbReference type="Gene3D" id="1.10.10.10">
    <property type="entry name" value="Winged helix-like DNA-binding domain superfamily/Winged helix DNA-binding domain"/>
    <property type="match status" value="1"/>
</dbReference>
<dbReference type="EMBL" id="MDHN01000040">
    <property type="protein sequence ID" value="OFC69336.1"/>
    <property type="molecule type" value="Genomic_DNA"/>
</dbReference>
<accession>A0A1E7Z733</accession>
<protein>
    <recommendedName>
        <fullName evidence="4">HTH marR-type domain-containing protein</fullName>
    </recommendedName>
</protein>
<sequence length="148" mass="16830">MLFHISGVFILSVGDFGKHIAMVRNLMMSRLDELLKEFDLTGSQYAVIKHIAEGRADTLAKLCELLQYDKGAMSRILSRMEDKSLIIRKPCPDDGRAFRLKLTPRGKELFPQTTPKVNALFEQALAEFSAKEKEAFFSMLERCRSNLS</sequence>